<dbReference type="Gene3D" id="1.10.260.40">
    <property type="entry name" value="lambda repressor-like DNA-binding domains"/>
    <property type="match status" value="1"/>
</dbReference>
<dbReference type="InterPro" id="IPR001387">
    <property type="entry name" value="Cro/C1-type_HTH"/>
</dbReference>
<dbReference type="PROSITE" id="PS50943">
    <property type="entry name" value="HTH_CROC1"/>
    <property type="match status" value="1"/>
</dbReference>
<dbReference type="InterPro" id="IPR011990">
    <property type="entry name" value="TPR-like_helical_dom_sf"/>
</dbReference>
<dbReference type="SMART" id="SM00530">
    <property type="entry name" value="HTH_XRE"/>
    <property type="match status" value="1"/>
</dbReference>
<reference evidence="3 4" key="1">
    <citation type="submission" date="2020-04" db="EMBL/GenBank/DDBJ databases">
        <title>MicrobeNet Type strains.</title>
        <authorList>
            <person name="Nicholson A.C."/>
        </authorList>
    </citation>
    <scope>NUCLEOTIDE SEQUENCE [LARGE SCALE GENOMIC DNA]</scope>
    <source>
        <strain evidence="3 4">DSM 40738</strain>
    </source>
</reference>
<evidence type="ECO:0000259" key="2">
    <source>
        <dbReference type="PROSITE" id="PS50943"/>
    </source>
</evidence>
<evidence type="ECO:0000313" key="3">
    <source>
        <dbReference type="EMBL" id="NKY14032.1"/>
    </source>
</evidence>
<evidence type="ECO:0000313" key="4">
    <source>
        <dbReference type="Proteomes" id="UP000570003"/>
    </source>
</evidence>
<name>A0AA44ID22_STRE0</name>
<dbReference type="AlphaFoldDB" id="A0AA44ID22"/>
<proteinExistence type="predicted"/>
<organism evidence="3 4">
    <name type="scientific">Streptomyces somaliensis (strain ATCC 33201 / DSM 40738 / JCM 12659 / KCTC 9044 / NCTC 11332 / NRRL B-12077 / IP 733)</name>
    <dbReference type="NCBI Taxonomy" id="1134445"/>
    <lineage>
        <taxon>Bacteria</taxon>
        <taxon>Bacillati</taxon>
        <taxon>Actinomycetota</taxon>
        <taxon>Actinomycetes</taxon>
        <taxon>Kitasatosporales</taxon>
        <taxon>Streptomycetaceae</taxon>
        <taxon>Streptomyces</taxon>
    </lineage>
</organism>
<dbReference type="Pfam" id="PF13560">
    <property type="entry name" value="HTH_31"/>
    <property type="match status" value="1"/>
</dbReference>
<keyword evidence="4" id="KW-1185">Reference proteome</keyword>
<sequence>MTATVTDGTDPAATPLAASLRRLRRQSGWSQARLAAELGYHHSVVSRWEAGARKPSLAVVRRIDHVLDTGGELARDWAGADGGRSRTPPREEPLPGLPGPSRGGEGPQVVPDHAPWPVRLPHHGVDCPLHPSAHCAVPPAERAAEIHRAFVSDPVRHTAPDAVHVLAGHLAVRLHTATEQGFPRGDAVEAVLRPIVRALASAEGPYRTALHRLAASYASLAGQLRMLRGQHGAAMALFTRGLRWAADGEDVGQRAALLSDMNLLARMEHDGASAVEYAEALLATARDRVWVRALGHLNLARGHAALGDLGETTRNVARARALLDERGPDDGDGPEWISGERGRALVEAGIGGALRDIAVCAADRGLARAALSATEYSIRLVPAGQRPSAVLLSLRRADCHACAGQPDDALAITSSVLAEAMATPLTTVCHELRGLRSRIAARWPHPVHPPAV</sequence>
<dbReference type="GO" id="GO:0003677">
    <property type="term" value="F:DNA binding"/>
    <property type="evidence" value="ECO:0007669"/>
    <property type="project" value="InterPro"/>
</dbReference>
<gene>
    <name evidence="3" type="ORF">HGA06_07610</name>
</gene>
<comment type="caution">
    <text evidence="3">The sequence shown here is derived from an EMBL/GenBank/DDBJ whole genome shotgun (WGS) entry which is preliminary data.</text>
</comment>
<dbReference type="Gene3D" id="1.25.40.10">
    <property type="entry name" value="Tetratricopeptide repeat domain"/>
    <property type="match status" value="1"/>
</dbReference>
<protein>
    <submittedName>
        <fullName evidence="3">Helix-turn-helix transcriptional regulator</fullName>
    </submittedName>
</protein>
<accession>A0AA44ID22</accession>
<dbReference type="RefSeq" id="WP_168438266.1">
    <property type="nucleotide sequence ID" value="NZ_JAAXOU010000052.1"/>
</dbReference>
<feature type="region of interest" description="Disordered" evidence="1">
    <location>
        <begin position="74"/>
        <end position="110"/>
    </location>
</feature>
<dbReference type="SUPFAM" id="SSF47413">
    <property type="entry name" value="lambda repressor-like DNA-binding domains"/>
    <property type="match status" value="1"/>
</dbReference>
<feature type="domain" description="HTH cro/C1-type" evidence="2">
    <location>
        <begin position="20"/>
        <end position="73"/>
    </location>
</feature>
<dbReference type="InterPro" id="IPR010982">
    <property type="entry name" value="Lambda_DNA-bd_dom_sf"/>
</dbReference>
<dbReference type="CDD" id="cd00093">
    <property type="entry name" value="HTH_XRE"/>
    <property type="match status" value="1"/>
</dbReference>
<dbReference type="Proteomes" id="UP000570003">
    <property type="component" value="Unassembled WGS sequence"/>
</dbReference>
<evidence type="ECO:0000256" key="1">
    <source>
        <dbReference type="SAM" id="MobiDB-lite"/>
    </source>
</evidence>
<dbReference type="EMBL" id="JAAXOU010000052">
    <property type="protein sequence ID" value="NKY14032.1"/>
    <property type="molecule type" value="Genomic_DNA"/>
</dbReference>